<comment type="caution">
    <text evidence="1">The sequence shown here is derived from an EMBL/GenBank/DDBJ whole genome shotgun (WGS) entry which is preliminary data.</text>
</comment>
<keyword evidence="2" id="KW-1185">Reference proteome</keyword>
<accession>A0A225W5K4</accession>
<sequence length="68" mass="7957">MYIPSEYELPLWGIRICDAVVIDKEITDDFLNRQEQFNNERELALALSDFEPSKQLLLSDAIEKLENL</sequence>
<protein>
    <submittedName>
        <fullName evidence="1">Uncharacterized protein</fullName>
    </submittedName>
</protein>
<dbReference type="AlphaFoldDB" id="A0A225W5K4"/>
<dbReference type="EMBL" id="NBNE01001734">
    <property type="protein sequence ID" value="OWZ12855.1"/>
    <property type="molecule type" value="Genomic_DNA"/>
</dbReference>
<organism evidence="1 2">
    <name type="scientific">Phytophthora megakarya</name>
    <dbReference type="NCBI Taxonomy" id="4795"/>
    <lineage>
        <taxon>Eukaryota</taxon>
        <taxon>Sar</taxon>
        <taxon>Stramenopiles</taxon>
        <taxon>Oomycota</taxon>
        <taxon>Peronosporomycetes</taxon>
        <taxon>Peronosporales</taxon>
        <taxon>Peronosporaceae</taxon>
        <taxon>Phytophthora</taxon>
    </lineage>
</organism>
<reference evidence="2" key="1">
    <citation type="submission" date="2017-03" db="EMBL/GenBank/DDBJ databases">
        <title>Phytopthora megakarya and P. palmivora, two closely related causual agents of cacao black pod achieved similar genome size and gene model numbers by different mechanisms.</title>
        <authorList>
            <person name="Ali S."/>
            <person name="Shao J."/>
            <person name="Larry D.J."/>
            <person name="Kronmiller B."/>
            <person name="Shen D."/>
            <person name="Strem M.D."/>
            <person name="Melnick R.L."/>
            <person name="Guiltinan M.J."/>
            <person name="Tyler B.M."/>
            <person name="Meinhardt L.W."/>
            <person name="Bailey B.A."/>
        </authorList>
    </citation>
    <scope>NUCLEOTIDE SEQUENCE [LARGE SCALE GENOMIC DNA]</scope>
    <source>
        <strain evidence="2">zdho120</strain>
    </source>
</reference>
<evidence type="ECO:0000313" key="2">
    <source>
        <dbReference type="Proteomes" id="UP000198211"/>
    </source>
</evidence>
<gene>
    <name evidence="1" type="ORF">PHMEG_00013914</name>
</gene>
<name>A0A225W5K4_9STRA</name>
<proteinExistence type="predicted"/>
<dbReference type="Proteomes" id="UP000198211">
    <property type="component" value="Unassembled WGS sequence"/>
</dbReference>
<evidence type="ECO:0000313" key="1">
    <source>
        <dbReference type="EMBL" id="OWZ12855.1"/>
    </source>
</evidence>